<keyword evidence="5" id="KW-1185">Reference proteome</keyword>
<dbReference type="InterPro" id="IPR050832">
    <property type="entry name" value="Bact_Acetyltransf"/>
</dbReference>
<dbReference type="GO" id="GO:0016747">
    <property type="term" value="F:acyltransferase activity, transferring groups other than amino-acyl groups"/>
    <property type="evidence" value="ECO:0007669"/>
    <property type="project" value="InterPro"/>
</dbReference>
<sequence length="180" mass="19574">MTGTIILIARTADVVPRADTADHISRPASPEDRDALAQLFYSAYEAVGLDSANGGGVDTLDQAKDIVQGLFDGEYGPFLPEASPVVEDDNGEIVAASLVVQRRAGEGLPDAPYIFELFTHSAHRRKGLAERLVRQSAAALKDSGHDRVSLRIREDNSPALALYLTLDFNRWQPEAEDDEL</sequence>
<dbReference type="PANTHER" id="PTHR43877:SF1">
    <property type="entry name" value="ACETYLTRANSFERASE"/>
    <property type="match status" value="1"/>
</dbReference>
<dbReference type="Gene3D" id="3.40.630.30">
    <property type="match status" value="1"/>
</dbReference>
<dbReference type="PANTHER" id="PTHR43877">
    <property type="entry name" value="AMINOALKYLPHOSPHONATE N-ACETYLTRANSFERASE-RELATED-RELATED"/>
    <property type="match status" value="1"/>
</dbReference>
<dbReference type="CDD" id="cd04301">
    <property type="entry name" value="NAT_SF"/>
    <property type="match status" value="1"/>
</dbReference>
<dbReference type="EMBL" id="RKMF01000005">
    <property type="protein sequence ID" value="ROZ63704.1"/>
    <property type="molecule type" value="Genomic_DNA"/>
</dbReference>
<name>A0A3N4ACP2_9MICC</name>
<comment type="caution">
    <text evidence="4">The sequence shown here is derived from an EMBL/GenBank/DDBJ whole genome shotgun (WGS) entry which is preliminary data.</text>
</comment>
<dbReference type="InterPro" id="IPR016181">
    <property type="entry name" value="Acyl_CoA_acyltransferase"/>
</dbReference>
<evidence type="ECO:0000256" key="2">
    <source>
        <dbReference type="ARBA" id="ARBA00023315"/>
    </source>
</evidence>
<dbReference type="InterPro" id="IPR000182">
    <property type="entry name" value="GNAT_dom"/>
</dbReference>
<dbReference type="Proteomes" id="UP000270616">
    <property type="component" value="Unassembled WGS sequence"/>
</dbReference>
<dbReference type="SUPFAM" id="SSF55729">
    <property type="entry name" value="Acyl-CoA N-acyltransferases (Nat)"/>
    <property type="match status" value="1"/>
</dbReference>
<feature type="domain" description="N-acetyltransferase" evidence="3">
    <location>
        <begin position="23"/>
        <end position="180"/>
    </location>
</feature>
<evidence type="ECO:0000313" key="4">
    <source>
        <dbReference type="EMBL" id="ROZ63704.1"/>
    </source>
</evidence>
<evidence type="ECO:0000259" key="3">
    <source>
        <dbReference type="PROSITE" id="PS51186"/>
    </source>
</evidence>
<dbReference type="OrthoDB" id="3252279at2"/>
<evidence type="ECO:0000313" key="5">
    <source>
        <dbReference type="Proteomes" id="UP000270616"/>
    </source>
</evidence>
<dbReference type="RefSeq" id="WP_123824702.1">
    <property type="nucleotide sequence ID" value="NZ_RKMF01000005.1"/>
</dbReference>
<keyword evidence="2" id="KW-0012">Acyltransferase</keyword>
<keyword evidence="1 4" id="KW-0808">Transferase</keyword>
<organism evidence="4 5">
    <name type="scientific">Kocuria soli</name>
    <dbReference type="NCBI Taxonomy" id="2485125"/>
    <lineage>
        <taxon>Bacteria</taxon>
        <taxon>Bacillati</taxon>
        <taxon>Actinomycetota</taxon>
        <taxon>Actinomycetes</taxon>
        <taxon>Micrococcales</taxon>
        <taxon>Micrococcaceae</taxon>
        <taxon>Kocuria</taxon>
    </lineage>
</organism>
<proteinExistence type="predicted"/>
<protein>
    <submittedName>
        <fullName evidence="4">GNAT family N-acetyltransferase</fullName>
    </submittedName>
</protein>
<dbReference type="AlphaFoldDB" id="A0A3N4ACP2"/>
<reference evidence="4 5" key="1">
    <citation type="submission" date="2018-10" db="EMBL/GenBank/DDBJ databases">
        <title>Kocuria sp. M5W7-7, whole genome shotgun sequence.</title>
        <authorList>
            <person name="Tuo L."/>
        </authorList>
    </citation>
    <scope>NUCLEOTIDE SEQUENCE [LARGE SCALE GENOMIC DNA]</scope>
    <source>
        <strain evidence="4 5">M5W7-7</strain>
    </source>
</reference>
<evidence type="ECO:0000256" key="1">
    <source>
        <dbReference type="ARBA" id="ARBA00022679"/>
    </source>
</evidence>
<gene>
    <name evidence="4" type="ORF">EDL96_04925</name>
</gene>
<dbReference type="PROSITE" id="PS51186">
    <property type="entry name" value="GNAT"/>
    <property type="match status" value="1"/>
</dbReference>
<accession>A0A3N4ACP2</accession>
<dbReference type="Pfam" id="PF00583">
    <property type="entry name" value="Acetyltransf_1"/>
    <property type="match status" value="1"/>
</dbReference>